<feature type="compositionally biased region" description="Low complexity" evidence="1">
    <location>
        <begin position="213"/>
        <end position="228"/>
    </location>
</feature>
<dbReference type="InterPro" id="IPR016135">
    <property type="entry name" value="UBQ-conjugating_enzyme/RWD"/>
</dbReference>
<dbReference type="AlphaFoldDB" id="A0A7S3PXU4"/>
<evidence type="ECO:0000313" key="3">
    <source>
        <dbReference type="EMBL" id="CAE0458975.1"/>
    </source>
</evidence>
<dbReference type="SMART" id="SM00212">
    <property type="entry name" value="UBCc"/>
    <property type="match status" value="1"/>
</dbReference>
<name>A0A7S3PXU4_9STRA</name>
<evidence type="ECO:0000259" key="2">
    <source>
        <dbReference type="PROSITE" id="PS50127"/>
    </source>
</evidence>
<dbReference type="Pfam" id="PF00179">
    <property type="entry name" value="UQ_con"/>
    <property type="match status" value="1"/>
</dbReference>
<dbReference type="Gene3D" id="3.10.180.10">
    <property type="entry name" value="2,3-Dihydroxybiphenyl 1,2-Dioxygenase, domain 1"/>
    <property type="match status" value="1"/>
</dbReference>
<organism evidence="3">
    <name type="scientific">Chaetoceros debilis</name>
    <dbReference type="NCBI Taxonomy" id="122233"/>
    <lineage>
        <taxon>Eukaryota</taxon>
        <taxon>Sar</taxon>
        <taxon>Stramenopiles</taxon>
        <taxon>Ochrophyta</taxon>
        <taxon>Bacillariophyta</taxon>
        <taxon>Coscinodiscophyceae</taxon>
        <taxon>Chaetocerotophycidae</taxon>
        <taxon>Chaetocerotales</taxon>
        <taxon>Chaetocerotaceae</taxon>
        <taxon>Chaetoceros</taxon>
    </lineage>
</organism>
<dbReference type="InterPro" id="IPR010393">
    <property type="entry name" value="DUF991_YecM-like"/>
</dbReference>
<dbReference type="InterPro" id="IPR029068">
    <property type="entry name" value="Glyas_Bleomycin-R_OHBP_Dase"/>
</dbReference>
<feature type="domain" description="UBC core" evidence="2">
    <location>
        <begin position="5"/>
        <end position="155"/>
    </location>
</feature>
<dbReference type="CDD" id="cd23799">
    <property type="entry name" value="UBCc_UBE2J"/>
    <property type="match status" value="1"/>
</dbReference>
<dbReference type="InterPro" id="IPR050113">
    <property type="entry name" value="Ub_conjugating_enzyme"/>
</dbReference>
<dbReference type="PROSITE" id="PS50127">
    <property type="entry name" value="UBC_2"/>
    <property type="match status" value="1"/>
</dbReference>
<dbReference type="SUPFAM" id="SSF54495">
    <property type="entry name" value="UBC-like"/>
    <property type="match status" value="1"/>
</dbReference>
<protein>
    <recommendedName>
        <fullName evidence="2">UBC core domain-containing protein</fullName>
    </recommendedName>
</protein>
<gene>
    <name evidence="3" type="ORF">CDEB00056_LOCUS3816</name>
</gene>
<accession>A0A7S3PXU4</accession>
<feature type="region of interest" description="Disordered" evidence="1">
    <location>
        <begin position="212"/>
        <end position="234"/>
    </location>
</feature>
<sequence length="492" mass="55079">MAQSTAIRRLKKEYSNLLKEPPPGAHVRPLETNFLHAHFLLHAEVFYDTPYEGGVYHGVLKFPFNYPLKPPTVILRTPSGRFQPDHKICFSMSDFHPELWNPMWSIRSIVTGLVSFMNSDDITTGGVKASAAHRVQLAKESLIYCLDLERDALASELFKEELETMRKEREEANNIWPPKRKDPIKKELPKVDKPLARGRRIRNTTRLTTPAKNVEGAGAGTEAGTNVVESSPDPCIGKNAAKNKKKKEREKRKKLVKKFTSNLMAQVPTFMEAVEASLLENGLDIKEASSLYSHYSYVPDHICWRTETLDEYTKLVAALRGSDDWTMLVESDVGGRSIATFKIKVGISLRGGSDDGDRNDDTNDYCMIDVVEIPAPKEGSPYASGLEHVEYVISTKKGADNNGEEGDRSRSALLTCSPLNDRVHQDVLAGFMEHFPHFQWNTKAKSKKINPDVSTKIELPSSHAGGTTTGSVKFHLVPLSDVIEYEKNNRLV</sequence>
<dbReference type="Pfam" id="PF06185">
    <property type="entry name" value="YecM"/>
    <property type="match status" value="1"/>
</dbReference>
<dbReference type="Gene3D" id="3.10.110.10">
    <property type="entry name" value="Ubiquitin Conjugating Enzyme"/>
    <property type="match status" value="1"/>
</dbReference>
<reference evidence="3" key="1">
    <citation type="submission" date="2021-01" db="EMBL/GenBank/DDBJ databases">
        <authorList>
            <person name="Corre E."/>
            <person name="Pelletier E."/>
            <person name="Niang G."/>
            <person name="Scheremetjew M."/>
            <person name="Finn R."/>
            <person name="Kale V."/>
            <person name="Holt S."/>
            <person name="Cochrane G."/>
            <person name="Meng A."/>
            <person name="Brown T."/>
            <person name="Cohen L."/>
        </authorList>
    </citation>
    <scope>NUCLEOTIDE SEQUENCE</scope>
    <source>
        <strain evidence="3">MM31A-1</strain>
    </source>
</reference>
<dbReference type="SUPFAM" id="SSF54593">
    <property type="entry name" value="Glyoxalase/Bleomycin resistance protein/Dihydroxybiphenyl dioxygenase"/>
    <property type="match status" value="1"/>
</dbReference>
<dbReference type="PANTHER" id="PTHR24067">
    <property type="entry name" value="UBIQUITIN-CONJUGATING ENZYME E2"/>
    <property type="match status" value="1"/>
</dbReference>
<proteinExistence type="predicted"/>
<dbReference type="EMBL" id="HBIO01005404">
    <property type="protein sequence ID" value="CAE0458975.1"/>
    <property type="molecule type" value="Transcribed_RNA"/>
</dbReference>
<evidence type="ECO:0000256" key="1">
    <source>
        <dbReference type="SAM" id="MobiDB-lite"/>
    </source>
</evidence>
<dbReference type="InterPro" id="IPR000608">
    <property type="entry name" value="UBC"/>
</dbReference>